<dbReference type="InterPro" id="IPR034079">
    <property type="entry name" value="R3H_KhpB"/>
</dbReference>
<organism evidence="3 4">
    <name type="scientific">Rathayibacter oskolensis</name>
    <dbReference type="NCBI Taxonomy" id="1891671"/>
    <lineage>
        <taxon>Bacteria</taxon>
        <taxon>Bacillati</taxon>
        <taxon>Actinomycetota</taxon>
        <taxon>Actinomycetes</taxon>
        <taxon>Micrococcales</taxon>
        <taxon>Microbacteriaceae</taxon>
        <taxon>Rathayibacter</taxon>
    </lineage>
</organism>
<gene>
    <name evidence="3" type="ORF">SAMN06295885_3232</name>
</gene>
<dbReference type="Proteomes" id="UP000193711">
    <property type="component" value="Unassembled WGS sequence"/>
</dbReference>
<reference evidence="4" key="1">
    <citation type="submission" date="2017-04" db="EMBL/GenBank/DDBJ databases">
        <authorList>
            <person name="Varghese N."/>
            <person name="Submissions S."/>
        </authorList>
    </citation>
    <scope>NUCLEOTIDE SEQUENCE [LARGE SCALE GENOMIC DNA]</scope>
    <source>
        <strain evidence="4">VKM Ac-2121</strain>
    </source>
</reference>
<dbReference type="CDD" id="cd02644">
    <property type="entry name" value="R3H_jag"/>
    <property type="match status" value="1"/>
</dbReference>
<proteinExistence type="predicted"/>
<sequence length="194" mass="21249">MTDSTQTITDGHGLAAEPVQRDETVQTDPPVAEQRVENPPSTLSQLEEEGDVAADYIEEFLDICDLDGDIDIEVRNGRVYLSVTASGDTNLRVLSRPDAVQALQELTRLAVQTKTGAFSRLILDIGGSRDAREAELAQLVDRAIERIEEGATSASLPPMSSYERKLVHDMVGERGFVSESRGEARERHTVITRG</sequence>
<dbReference type="InterPro" id="IPR036867">
    <property type="entry name" value="R3H_dom_sf"/>
</dbReference>
<evidence type="ECO:0000259" key="2">
    <source>
        <dbReference type="PROSITE" id="PS51061"/>
    </source>
</evidence>
<keyword evidence="4" id="KW-1185">Reference proteome</keyword>
<dbReference type="SMART" id="SM00393">
    <property type="entry name" value="R3H"/>
    <property type="match status" value="1"/>
</dbReference>
<dbReference type="PROSITE" id="PS51061">
    <property type="entry name" value="R3H"/>
    <property type="match status" value="1"/>
</dbReference>
<dbReference type="InterPro" id="IPR001374">
    <property type="entry name" value="R3H_dom"/>
</dbReference>
<evidence type="ECO:0000313" key="4">
    <source>
        <dbReference type="Proteomes" id="UP000193711"/>
    </source>
</evidence>
<dbReference type="GO" id="GO:0003723">
    <property type="term" value="F:RNA binding"/>
    <property type="evidence" value="ECO:0007669"/>
    <property type="project" value="InterPro"/>
</dbReference>
<dbReference type="Pfam" id="PF01424">
    <property type="entry name" value="R3H"/>
    <property type="match status" value="1"/>
</dbReference>
<protein>
    <submittedName>
        <fullName evidence="3">SpoIIIJ-associated protein</fullName>
    </submittedName>
</protein>
<evidence type="ECO:0000313" key="3">
    <source>
        <dbReference type="EMBL" id="SMH49123.1"/>
    </source>
</evidence>
<dbReference type="RefSeq" id="WP_085477629.1">
    <property type="nucleotide sequence ID" value="NZ_FXBM01000003.1"/>
</dbReference>
<dbReference type="InterPro" id="IPR039247">
    <property type="entry name" value="KhpB"/>
</dbReference>
<feature type="region of interest" description="Disordered" evidence="1">
    <location>
        <begin position="1"/>
        <end position="45"/>
    </location>
</feature>
<dbReference type="InterPro" id="IPR015946">
    <property type="entry name" value="KH_dom-like_a/b"/>
</dbReference>
<dbReference type="OrthoDB" id="9794483at2"/>
<dbReference type="STRING" id="1891671.SAMN06295885_3232"/>
<dbReference type="Gene3D" id="3.30.300.20">
    <property type="match status" value="1"/>
</dbReference>
<dbReference type="PANTHER" id="PTHR35800:SF1">
    <property type="entry name" value="RNA-BINDING PROTEIN KHPB"/>
    <property type="match status" value="1"/>
</dbReference>
<feature type="domain" description="R3H" evidence="2">
    <location>
        <begin position="130"/>
        <end position="194"/>
    </location>
</feature>
<dbReference type="AlphaFoldDB" id="A0A1X7PCS7"/>
<name>A0A1X7PCS7_9MICO</name>
<dbReference type="Gene3D" id="3.30.1370.50">
    <property type="entry name" value="R3H-like domain"/>
    <property type="match status" value="1"/>
</dbReference>
<accession>A0A1X7PCS7</accession>
<evidence type="ECO:0000256" key="1">
    <source>
        <dbReference type="SAM" id="MobiDB-lite"/>
    </source>
</evidence>
<dbReference type="SUPFAM" id="SSF82708">
    <property type="entry name" value="R3H domain"/>
    <property type="match status" value="1"/>
</dbReference>
<dbReference type="EMBL" id="FXBM01000003">
    <property type="protein sequence ID" value="SMH49123.1"/>
    <property type="molecule type" value="Genomic_DNA"/>
</dbReference>
<dbReference type="PANTHER" id="PTHR35800">
    <property type="entry name" value="PROTEIN JAG"/>
    <property type="match status" value="1"/>
</dbReference>